<dbReference type="Gene3D" id="3.10.180.10">
    <property type="entry name" value="2,3-Dihydroxybiphenyl 1,2-Dioxygenase, domain 1"/>
    <property type="match status" value="1"/>
</dbReference>
<protein>
    <recommendedName>
        <fullName evidence="1">VOC domain-containing protein</fullName>
    </recommendedName>
</protein>
<evidence type="ECO:0000259" key="1">
    <source>
        <dbReference type="PROSITE" id="PS51819"/>
    </source>
</evidence>
<keyword evidence="3" id="KW-1185">Reference proteome</keyword>
<evidence type="ECO:0000313" key="3">
    <source>
        <dbReference type="Proteomes" id="UP001501237"/>
    </source>
</evidence>
<comment type="caution">
    <text evidence="2">The sequence shown here is derived from an EMBL/GenBank/DDBJ whole genome shotgun (WGS) entry which is preliminary data.</text>
</comment>
<dbReference type="Proteomes" id="UP001501237">
    <property type="component" value="Unassembled WGS sequence"/>
</dbReference>
<organism evidence="2 3">
    <name type="scientific">Actinocorallia longicatena</name>
    <dbReference type="NCBI Taxonomy" id="111803"/>
    <lineage>
        <taxon>Bacteria</taxon>
        <taxon>Bacillati</taxon>
        <taxon>Actinomycetota</taxon>
        <taxon>Actinomycetes</taxon>
        <taxon>Streptosporangiales</taxon>
        <taxon>Thermomonosporaceae</taxon>
        <taxon>Actinocorallia</taxon>
    </lineage>
</organism>
<dbReference type="InterPro" id="IPR029068">
    <property type="entry name" value="Glyas_Bleomycin-R_OHBP_Dase"/>
</dbReference>
<gene>
    <name evidence="2" type="ORF">GCM10010468_43810</name>
</gene>
<proteinExistence type="predicted"/>
<feature type="domain" description="VOC" evidence="1">
    <location>
        <begin position="1"/>
        <end position="94"/>
    </location>
</feature>
<dbReference type="SUPFAM" id="SSF54593">
    <property type="entry name" value="Glyoxalase/Bleomycin resistance protein/Dihydroxybiphenyl dioxygenase"/>
    <property type="match status" value="1"/>
</dbReference>
<evidence type="ECO:0000313" key="2">
    <source>
        <dbReference type="EMBL" id="GAA3219638.1"/>
    </source>
</evidence>
<sequence length="112" mass="12033">MRLPGGDVDLELRCSYSLSVPRLEVVRSVPGTLWEAAYGIHHVGYWSDDVAADVAELTGHGFVTEATRPAPGGGLHFAFLRSAATGFRVELVTRLAQPGLERVWNAGEGTGR</sequence>
<accession>A0ABP6QCD2</accession>
<dbReference type="Pfam" id="PF13669">
    <property type="entry name" value="Glyoxalase_4"/>
    <property type="match status" value="1"/>
</dbReference>
<reference evidence="3" key="1">
    <citation type="journal article" date="2019" name="Int. J. Syst. Evol. Microbiol.">
        <title>The Global Catalogue of Microorganisms (GCM) 10K type strain sequencing project: providing services to taxonomists for standard genome sequencing and annotation.</title>
        <authorList>
            <consortium name="The Broad Institute Genomics Platform"/>
            <consortium name="The Broad Institute Genome Sequencing Center for Infectious Disease"/>
            <person name="Wu L."/>
            <person name="Ma J."/>
        </authorList>
    </citation>
    <scope>NUCLEOTIDE SEQUENCE [LARGE SCALE GENOMIC DNA]</scope>
    <source>
        <strain evidence="3">JCM 9377</strain>
    </source>
</reference>
<dbReference type="EMBL" id="BAAAUV010000010">
    <property type="protein sequence ID" value="GAA3219638.1"/>
    <property type="molecule type" value="Genomic_DNA"/>
</dbReference>
<dbReference type="PROSITE" id="PS51819">
    <property type="entry name" value="VOC"/>
    <property type="match status" value="1"/>
</dbReference>
<name>A0ABP6QCD2_9ACTN</name>
<dbReference type="InterPro" id="IPR037523">
    <property type="entry name" value="VOC_core"/>
</dbReference>